<evidence type="ECO:0000256" key="3">
    <source>
        <dbReference type="ARBA" id="ARBA00022741"/>
    </source>
</evidence>
<dbReference type="RefSeq" id="WP_024863362.1">
    <property type="nucleotide sequence ID" value="NZ_CP024965.1"/>
</dbReference>
<evidence type="ECO:0000256" key="7">
    <source>
        <dbReference type="ARBA" id="ARBA00048478"/>
    </source>
</evidence>
<evidence type="ECO:0000256" key="2">
    <source>
        <dbReference type="ARBA" id="ARBA00022679"/>
    </source>
</evidence>
<dbReference type="EC" id="2.7.4.25" evidence="8"/>
<dbReference type="InterPro" id="IPR011994">
    <property type="entry name" value="Cytidylate_kinase_dom"/>
</dbReference>
<dbReference type="GO" id="GO:0006220">
    <property type="term" value="P:pyrimidine nucleotide metabolic process"/>
    <property type="evidence" value="ECO:0007669"/>
    <property type="project" value="UniProtKB-UniRule"/>
</dbReference>
<organism evidence="10 11">
    <name type="scientific">Williamsoniiplasma somnilux</name>
    <dbReference type="NCBI Taxonomy" id="215578"/>
    <lineage>
        <taxon>Bacteria</taxon>
        <taxon>Bacillati</taxon>
        <taxon>Mycoplasmatota</taxon>
        <taxon>Mollicutes</taxon>
        <taxon>Entomoplasmatales</taxon>
        <taxon>Williamsoniiplasma</taxon>
    </lineage>
</organism>
<evidence type="ECO:0000256" key="5">
    <source>
        <dbReference type="ARBA" id="ARBA00022840"/>
    </source>
</evidence>
<dbReference type="SUPFAM" id="SSF52540">
    <property type="entry name" value="P-loop containing nucleoside triphosphate hydrolases"/>
    <property type="match status" value="1"/>
</dbReference>
<dbReference type="CDD" id="cd02020">
    <property type="entry name" value="CMPK"/>
    <property type="match status" value="1"/>
</dbReference>
<comment type="caution">
    <text evidence="8">Lacks conserved residue(s) required for the propagation of feature annotation.</text>
</comment>
<dbReference type="GO" id="GO:0005737">
    <property type="term" value="C:cytoplasm"/>
    <property type="evidence" value="ECO:0007669"/>
    <property type="project" value="UniProtKB-SubCell"/>
</dbReference>
<evidence type="ECO:0000256" key="1">
    <source>
        <dbReference type="ARBA" id="ARBA00009427"/>
    </source>
</evidence>
<dbReference type="HAMAP" id="MF_00238">
    <property type="entry name" value="Cytidyl_kinase_type1"/>
    <property type="match status" value="1"/>
</dbReference>
<keyword evidence="4 8" id="KW-0418">Kinase</keyword>
<sequence length="225" mass="25554">MKKIIIAVDGTAGSGKTITFKKIAEKLNYIFIDTGLMYRAFTIFGVLEKINFQNPNEIKKLIPKFNYEVKGNKIFVNNMDVTSKLQTSEVLENINSITGISEVRNMMVESQRKIALDNKKNGVIMVGRDITSVVLPDADLKIYLDSSIDSRAKRRYNQNLKANIKNMSLQVIKDAIILRDYTDKNREVGPLKLTSDSWYIDNSKIGLETVVKKVIKKIKELEGED</sequence>
<accession>A0A2K8P1F7</accession>
<dbReference type="GO" id="GO:0005524">
    <property type="term" value="F:ATP binding"/>
    <property type="evidence" value="ECO:0007669"/>
    <property type="project" value="UniProtKB-UniRule"/>
</dbReference>
<comment type="catalytic activity">
    <reaction evidence="6 8">
        <text>dCMP + ATP = dCDP + ADP</text>
        <dbReference type="Rhea" id="RHEA:25094"/>
        <dbReference type="ChEBI" id="CHEBI:30616"/>
        <dbReference type="ChEBI" id="CHEBI:57566"/>
        <dbReference type="ChEBI" id="CHEBI:58593"/>
        <dbReference type="ChEBI" id="CHEBI:456216"/>
        <dbReference type="EC" id="2.7.4.25"/>
    </reaction>
</comment>
<dbReference type="Pfam" id="PF02224">
    <property type="entry name" value="Cytidylate_kin"/>
    <property type="match status" value="1"/>
</dbReference>
<comment type="similarity">
    <text evidence="1 8">Belongs to the cytidylate kinase family. Type 1 subfamily.</text>
</comment>
<keyword evidence="11" id="KW-1185">Reference proteome</keyword>
<keyword evidence="3 8" id="KW-0547">Nucleotide-binding</keyword>
<dbReference type="NCBIfam" id="TIGR00017">
    <property type="entry name" value="cmk"/>
    <property type="match status" value="1"/>
</dbReference>
<dbReference type="Gene3D" id="3.40.50.300">
    <property type="entry name" value="P-loop containing nucleotide triphosphate hydrolases"/>
    <property type="match status" value="1"/>
</dbReference>
<keyword evidence="5 8" id="KW-0067">ATP-binding</keyword>
<evidence type="ECO:0000259" key="9">
    <source>
        <dbReference type="Pfam" id="PF02224"/>
    </source>
</evidence>
<comment type="subcellular location">
    <subcellularLocation>
        <location evidence="8">Cytoplasm</location>
    </subcellularLocation>
</comment>
<feature type="domain" description="Cytidylate kinase" evidence="9">
    <location>
        <begin position="6"/>
        <end position="219"/>
    </location>
</feature>
<dbReference type="EMBL" id="CP024965">
    <property type="protein sequence ID" value="ATZ18841.1"/>
    <property type="molecule type" value="Genomic_DNA"/>
</dbReference>
<comment type="catalytic activity">
    <reaction evidence="7 8">
        <text>CMP + ATP = CDP + ADP</text>
        <dbReference type="Rhea" id="RHEA:11600"/>
        <dbReference type="ChEBI" id="CHEBI:30616"/>
        <dbReference type="ChEBI" id="CHEBI:58069"/>
        <dbReference type="ChEBI" id="CHEBI:60377"/>
        <dbReference type="ChEBI" id="CHEBI:456216"/>
        <dbReference type="EC" id="2.7.4.25"/>
    </reaction>
</comment>
<dbReference type="KEGG" id="esx:ESOMN_v1c04590"/>
<evidence type="ECO:0000313" key="11">
    <source>
        <dbReference type="Proteomes" id="UP000232230"/>
    </source>
</evidence>
<name>A0A2K8P1F7_9MOLU</name>
<protein>
    <recommendedName>
        <fullName evidence="8">Cytidylate kinase</fullName>
        <shortName evidence="8">CK</shortName>
        <ecNumber evidence="8">2.7.4.25</ecNumber>
    </recommendedName>
    <alternativeName>
        <fullName evidence="8">Cytidine monophosphate kinase</fullName>
        <shortName evidence="8">CMP kinase</shortName>
    </alternativeName>
</protein>
<dbReference type="Proteomes" id="UP000232230">
    <property type="component" value="Chromosome"/>
</dbReference>
<dbReference type="InterPro" id="IPR003136">
    <property type="entry name" value="Cytidylate_kin"/>
</dbReference>
<keyword evidence="2 8" id="KW-0808">Transferase</keyword>
<dbReference type="InterPro" id="IPR027417">
    <property type="entry name" value="P-loop_NTPase"/>
</dbReference>
<proteinExistence type="inferred from homology"/>
<gene>
    <name evidence="8 10" type="primary">cmk</name>
    <name evidence="10" type="ORF">ESOMN_v1c04590</name>
</gene>
<evidence type="ECO:0000256" key="8">
    <source>
        <dbReference type="HAMAP-Rule" id="MF_00238"/>
    </source>
</evidence>
<evidence type="ECO:0000256" key="4">
    <source>
        <dbReference type="ARBA" id="ARBA00022777"/>
    </source>
</evidence>
<keyword evidence="8" id="KW-0963">Cytoplasm</keyword>
<dbReference type="GO" id="GO:0036430">
    <property type="term" value="F:CMP kinase activity"/>
    <property type="evidence" value="ECO:0007669"/>
    <property type="project" value="RHEA"/>
</dbReference>
<evidence type="ECO:0000256" key="6">
    <source>
        <dbReference type="ARBA" id="ARBA00047615"/>
    </source>
</evidence>
<dbReference type="AlphaFoldDB" id="A0A2K8P1F7"/>
<reference evidence="10 11" key="1">
    <citation type="submission" date="2017-11" db="EMBL/GenBank/DDBJ databases">
        <title>Genome sequence of Entomoplasma somnilux PYAN-1 (ATCC 49194).</title>
        <authorList>
            <person name="Lo W.-S."/>
            <person name="Gasparich G.E."/>
            <person name="Kuo C.-H."/>
        </authorList>
    </citation>
    <scope>NUCLEOTIDE SEQUENCE [LARGE SCALE GENOMIC DNA]</scope>
    <source>
        <strain evidence="10 11">PYAN-1</strain>
    </source>
</reference>
<evidence type="ECO:0000313" key="10">
    <source>
        <dbReference type="EMBL" id="ATZ18841.1"/>
    </source>
</evidence>
<dbReference type="GO" id="GO:0036431">
    <property type="term" value="F:dCMP kinase activity"/>
    <property type="evidence" value="ECO:0007669"/>
    <property type="project" value="InterPro"/>
</dbReference>